<evidence type="ECO:0000313" key="4">
    <source>
        <dbReference type="Proteomes" id="UP001595886"/>
    </source>
</evidence>
<gene>
    <name evidence="3" type="ORF">ACFO6Q_10040</name>
</gene>
<name>A0ABV9QUA8_9GAMM</name>
<sequence length="400" mass="42226">MGDVNAAVSLTKDRLEQGIFDWDVTKGDLDDISNAVNGLSPQERNEFIGKLSDDDLKNWTQEIDGLNGSLSAGEREDLFNKLADGLDGTQLTRFVKAFDGSPGGRSALADAVASHGTPEAKAAFVQSSKDSINADYSATQGTYGNAETAAIGKVLASLGNDPAAFRQAVDSLSQDQLADVMSVAMGRRYIADFSGQTAGTTSYEPSALVGILDAAKGSDLDTRTAVFAAAMPQLKTMQGDNVGLLGAGAYVDDVAKAMGGVLSRAEATQAGLIDTPQAPPGVSMDANIAQSQQHSFPQDLGWFKGQVQGKGPWDFKQQGAQYENFGNFHYGVVAAAMGIPENVGLRAAGYAQEQAGTSRPEWGDPTDLNGGPYGDDPKDQQQIKDGYAYYNSGLWRVWPD</sequence>
<feature type="domain" description="Bacterial toxin 44" evidence="2">
    <location>
        <begin position="317"/>
        <end position="391"/>
    </location>
</feature>
<dbReference type="InterPro" id="IPR028946">
    <property type="entry name" value="Ntox44"/>
</dbReference>
<dbReference type="Proteomes" id="UP001595886">
    <property type="component" value="Unassembled WGS sequence"/>
</dbReference>
<evidence type="ECO:0000313" key="3">
    <source>
        <dbReference type="EMBL" id="MFC4820667.1"/>
    </source>
</evidence>
<feature type="region of interest" description="Disordered" evidence="1">
    <location>
        <begin position="351"/>
        <end position="382"/>
    </location>
</feature>
<comment type="caution">
    <text evidence="3">The sequence shown here is derived from an EMBL/GenBank/DDBJ whole genome shotgun (WGS) entry which is preliminary data.</text>
</comment>
<protein>
    <submittedName>
        <fullName evidence="3">Polymorphic toxin type 44 domain-containing protein</fullName>
    </submittedName>
</protein>
<dbReference type="RefSeq" id="WP_380020573.1">
    <property type="nucleotide sequence ID" value="NZ_JBHSHD010000007.1"/>
</dbReference>
<accession>A0ABV9QUA8</accession>
<organism evidence="3 4">
    <name type="scientific">Dokdonella ginsengisoli</name>
    <dbReference type="NCBI Taxonomy" id="363846"/>
    <lineage>
        <taxon>Bacteria</taxon>
        <taxon>Pseudomonadati</taxon>
        <taxon>Pseudomonadota</taxon>
        <taxon>Gammaproteobacteria</taxon>
        <taxon>Lysobacterales</taxon>
        <taxon>Rhodanobacteraceae</taxon>
        <taxon>Dokdonella</taxon>
    </lineage>
</organism>
<reference evidence="4" key="1">
    <citation type="journal article" date="2019" name="Int. J. Syst. Evol. Microbiol.">
        <title>The Global Catalogue of Microorganisms (GCM) 10K type strain sequencing project: providing services to taxonomists for standard genome sequencing and annotation.</title>
        <authorList>
            <consortium name="The Broad Institute Genomics Platform"/>
            <consortium name="The Broad Institute Genome Sequencing Center for Infectious Disease"/>
            <person name="Wu L."/>
            <person name="Ma J."/>
        </authorList>
    </citation>
    <scope>NUCLEOTIDE SEQUENCE [LARGE SCALE GENOMIC DNA]</scope>
    <source>
        <strain evidence="4">CCUG 30340</strain>
    </source>
</reference>
<evidence type="ECO:0000259" key="2">
    <source>
        <dbReference type="Pfam" id="PF15607"/>
    </source>
</evidence>
<evidence type="ECO:0000256" key="1">
    <source>
        <dbReference type="SAM" id="MobiDB-lite"/>
    </source>
</evidence>
<proteinExistence type="predicted"/>
<dbReference type="EMBL" id="JBHSHD010000007">
    <property type="protein sequence ID" value="MFC4820667.1"/>
    <property type="molecule type" value="Genomic_DNA"/>
</dbReference>
<keyword evidence="4" id="KW-1185">Reference proteome</keyword>
<dbReference type="Pfam" id="PF15607">
    <property type="entry name" value="Ntox44"/>
    <property type="match status" value="1"/>
</dbReference>